<dbReference type="KEGG" id="cel:CELE_F54D5.2"/>
<dbReference type="OMA" id="YLWSRCF"/>
<evidence type="ECO:0000313" key="1">
    <source>
        <dbReference type="EMBL" id="CAA91329.3"/>
    </source>
</evidence>
<protein>
    <submittedName>
        <fullName evidence="1">Decapping nuclease</fullName>
    </submittedName>
</protein>
<sequence>MDEIAIDPSINQDMSASEIYRFEGTLYTLPFVTKNNDISWNKSRDEYKSECRTFPPLYKSLFDRQKCGKVRFSPPLSLEQNVNAHLKGSSSQHMTTILQGVEDAGYVFPDIDMLVTTEVLNTIAGSIFNQEKSWKLRAYVTQVQGKNMVIVCDDDFEHHQRISSTQSDFPIERTEALNFAHSICVRDGTRELNNSLHGSEVVVSTIKFREKSVKMIVIGEVDLVTGKNNKSLNTIVATGRTARASFGHNVESRVDSLDYLWSRCFWLGQRLCLVGMRSTEEAPVSSAYLYSLYPPTLKERKRTNYRVDVATTCVAQVMIRLREEAAKMPHANWIIEYTGRDKEFDPAFIKINVAPDTHSFLLVQEYWHIEKEAFESAEEQKKAEDQNVVEPEKIVRTFHQMKRLPGVRKSGTIAKQFQKIINSMSS</sequence>
<dbReference type="FunCoup" id="Q20768">
    <property type="interactions" value="844"/>
</dbReference>
<evidence type="ECO:0000313" key="2">
    <source>
        <dbReference type="Proteomes" id="UP000001940"/>
    </source>
</evidence>
<keyword evidence="2" id="KW-1185">Reference proteome</keyword>
<accession>Q20768</accession>
<dbReference type="RefSeq" id="NP_496474.2">
    <property type="nucleotide sequence ID" value="NM_064073.5"/>
</dbReference>
<dbReference type="HOGENOM" id="CLU_041478_0_0_1"/>
<dbReference type="CTD" id="174774"/>
<dbReference type="GeneID" id="174774"/>
<dbReference type="UCSC" id="F54D5.2">
    <property type="organism name" value="c. elegans"/>
</dbReference>
<dbReference type="AlphaFoldDB" id="Q20768"/>
<dbReference type="Bgee" id="WBGene00010048">
    <property type="expression patterns" value="Expressed in germ line (C elegans) and 3 other cell types or tissues"/>
</dbReference>
<dbReference type="PaxDb" id="6239-F54D5.2"/>
<dbReference type="PIR" id="T22653">
    <property type="entry name" value="T22653"/>
</dbReference>
<proteinExistence type="predicted"/>
<gene>
    <name evidence="1" type="ORF">CELE_F54D5.2</name>
    <name evidence="1 3" type="ORF">F54D5.2</name>
</gene>
<name>Q20768_CAEEL</name>
<reference evidence="1 2" key="1">
    <citation type="journal article" date="1998" name="Science">
        <title>Genome sequence of the nematode C. elegans: a platform for investigating biology.</title>
        <authorList>
            <consortium name="The C. elegans sequencing consortium"/>
            <person name="Sulson J.E."/>
            <person name="Waterston R."/>
        </authorList>
    </citation>
    <scope>NUCLEOTIDE SEQUENCE [LARGE SCALE GENOMIC DNA]</scope>
    <source>
        <strain evidence="1 2">Bristol N2</strain>
    </source>
</reference>
<dbReference type="eggNOG" id="ENOG502TAGT">
    <property type="taxonomic scope" value="Eukaryota"/>
</dbReference>
<organism evidence="1 2">
    <name type="scientific">Caenorhabditis elegans</name>
    <dbReference type="NCBI Taxonomy" id="6239"/>
    <lineage>
        <taxon>Eukaryota</taxon>
        <taxon>Metazoa</taxon>
        <taxon>Ecdysozoa</taxon>
        <taxon>Nematoda</taxon>
        <taxon>Chromadorea</taxon>
        <taxon>Rhabditida</taxon>
        <taxon>Rhabditina</taxon>
        <taxon>Rhabditomorpha</taxon>
        <taxon>Rhabditoidea</taxon>
        <taxon>Rhabditidae</taxon>
        <taxon>Peloderinae</taxon>
        <taxon>Caenorhabditis</taxon>
    </lineage>
</organism>
<dbReference type="Proteomes" id="UP000001940">
    <property type="component" value="Chromosome II"/>
</dbReference>
<evidence type="ECO:0000313" key="3">
    <source>
        <dbReference type="WormBase" id="F54D5.2"/>
    </source>
</evidence>
<dbReference type="AGR" id="WB:WBGene00010048"/>
<dbReference type="WormBase" id="F54D5.2">
    <property type="protein sequence ID" value="CE36491"/>
    <property type="gene ID" value="WBGene00010048"/>
</dbReference>
<dbReference type="SMR" id="Q20768"/>
<dbReference type="EMBL" id="BX284602">
    <property type="protein sequence ID" value="CAA91329.3"/>
    <property type="molecule type" value="Genomic_DNA"/>
</dbReference>
<dbReference type="InParanoid" id="Q20768"/>
<dbReference type="OrthoDB" id="5865211at2759"/>